<keyword evidence="1" id="KW-0812">Transmembrane</keyword>
<keyword evidence="1" id="KW-0472">Membrane</keyword>
<reference evidence="2" key="1">
    <citation type="journal article" date="2023" name="Plant J.">
        <title>Genome sequences and population genomics provide insights into the demographic history, inbreeding, and mutation load of two 'living fossil' tree species of Dipteronia.</title>
        <authorList>
            <person name="Feng Y."/>
            <person name="Comes H.P."/>
            <person name="Chen J."/>
            <person name="Zhu S."/>
            <person name="Lu R."/>
            <person name="Zhang X."/>
            <person name="Li P."/>
            <person name="Qiu J."/>
            <person name="Olsen K.M."/>
            <person name="Qiu Y."/>
        </authorList>
    </citation>
    <scope>NUCLEOTIDE SEQUENCE</scope>
    <source>
        <strain evidence="2">KIB01</strain>
    </source>
</reference>
<dbReference type="EMBL" id="JANJYI010000004">
    <property type="protein sequence ID" value="KAK2654888.1"/>
    <property type="molecule type" value="Genomic_DNA"/>
</dbReference>
<evidence type="ECO:0000313" key="3">
    <source>
        <dbReference type="Proteomes" id="UP001280121"/>
    </source>
</evidence>
<evidence type="ECO:0000256" key="1">
    <source>
        <dbReference type="SAM" id="Phobius"/>
    </source>
</evidence>
<protein>
    <submittedName>
        <fullName evidence="2">Uncharacterized protein</fullName>
    </submittedName>
</protein>
<name>A0AAD9X8Y1_9ROSI</name>
<gene>
    <name evidence="2" type="ORF">Ddye_014744</name>
</gene>
<evidence type="ECO:0000313" key="2">
    <source>
        <dbReference type="EMBL" id="KAK2654888.1"/>
    </source>
</evidence>
<comment type="caution">
    <text evidence="2">The sequence shown here is derived from an EMBL/GenBank/DDBJ whole genome shotgun (WGS) entry which is preliminary data.</text>
</comment>
<feature type="transmembrane region" description="Helical" evidence="1">
    <location>
        <begin position="309"/>
        <end position="331"/>
    </location>
</feature>
<proteinExistence type="predicted"/>
<dbReference type="AlphaFoldDB" id="A0AAD9X8Y1"/>
<accession>A0AAD9X8Y1</accession>
<keyword evidence="1" id="KW-1133">Transmembrane helix</keyword>
<organism evidence="2 3">
    <name type="scientific">Dipteronia dyeriana</name>
    <dbReference type="NCBI Taxonomy" id="168575"/>
    <lineage>
        <taxon>Eukaryota</taxon>
        <taxon>Viridiplantae</taxon>
        <taxon>Streptophyta</taxon>
        <taxon>Embryophyta</taxon>
        <taxon>Tracheophyta</taxon>
        <taxon>Spermatophyta</taxon>
        <taxon>Magnoliopsida</taxon>
        <taxon>eudicotyledons</taxon>
        <taxon>Gunneridae</taxon>
        <taxon>Pentapetalae</taxon>
        <taxon>rosids</taxon>
        <taxon>malvids</taxon>
        <taxon>Sapindales</taxon>
        <taxon>Sapindaceae</taxon>
        <taxon>Hippocastanoideae</taxon>
        <taxon>Acereae</taxon>
        <taxon>Dipteronia</taxon>
    </lineage>
</organism>
<sequence>MGGMIGEPLAVEEDTQSRRLDIGRVLVQVPHDLKCPKKIKVKMGVISLFVQVSEDPVPVDLPWFENLLGLIPMGKDDGDFPSFVCDHVEGGKCESRDVGQPKHKDKMSRKSDGELFSHKKLSSKGYVKLIYKNGKNSKVGDHIIIDLKKGKEANGPGLRDWIVNFKETEDGLKKGPSEEVIEGKLTGPNDPPLSGKKDVIDITERKYCSVELERKPTMVRSSSFHDKIQHQICEVKNKVGWSLEEEIVKVLEKAVAFDHGACFSFSVVSSAPVIVGYQVGCGSLDWRICCGQFSGCCFSLRCSFVLGDFGFVASSRVGFVFFFLVSLLRFFRFA</sequence>
<dbReference type="Proteomes" id="UP001280121">
    <property type="component" value="Unassembled WGS sequence"/>
</dbReference>
<keyword evidence="3" id="KW-1185">Reference proteome</keyword>